<dbReference type="EMBL" id="LR822027">
    <property type="protein sequence ID" value="CAD0152686.1"/>
    <property type="molecule type" value="Genomic_DNA"/>
</dbReference>
<proteinExistence type="predicted"/>
<gene>
    <name evidence="2" type="ORF">STHERMO_1405</name>
</gene>
<dbReference type="AlphaFoldDB" id="A0A8D6UBL4"/>
<reference evidence="2 3" key="1">
    <citation type="submission" date="2020-06" db="EMBL/GenBank/DDBJ databases">
        <authorList>
            <person name="Chuat V."/>
        </authorList>
    </citation>
    <scope>NUCLEOTIDE SEQUENCE [LARGE SCALE GENOMIC DNA]</scope>
    <source>
        <strain evidence="2">STH_CIRM_998</strain>
    </source>
</reference>
<keyword evidence="1" id="KW-0812">Transmembrane</keyword>
<protein>
    <submittedName>
        <fullName evidence="2">ABC transporter permease protein</fullName>
    </submittedName>
</protein>
<name>A0A8D6UBL4_STRTR</name>
<keyword evidence="1" id="KW-1133">Transmembrane helix</keyword>
<evidence type="ECO:0000313" key="3">
    <source>
        <dbReference type="Proteomes" id="UP000509791"/>
    </source>
</evidence>
<evidence type="ECO:0000256" key="1">
    <source>
        <dbReference type="SAM" id="Phobius"/>
    </source>
</evidence>
<sequence length="87" mass="9936">MFSRHTMKSFKKLIVPSVPIVVRRLVLTKSVQSISEWTPVYHVNELVVNFAKDGIFSWKSLLFILAYTVVATGLALFIKSHRESDRG</sequence>
<evidence type="ECO:0000313" key="2">
    <source>
        <dbReference type="EMBL" id="CAD0152686.1"/>
    </source>
</evidence>
<organism evidence="2 3">
    <name type="scientific">Streptococcus thermophilus</name>
    <dbReference type="NCBI Taxonomy" id="1308"/>
    <lineage>
        <taxon>Bacteria</taxon>
        <taxon>Bacillati</taxon>
        <taxon>Bacillota</taxon>
        <taxon>Bacilli</taxon>
        <taxon>Lactobacillales</taxon>
        <taxon>Streptococcaceae</taxon>
        <taxon>Streptococcus</taxon>
    </lineage>
</organism>
<keyword evidence="1" id="KW-0472">Membrane</keyword>
<dbReference type="Proteomes" id="UP000509791">
    <property type="component" value="Chromosome"/>
</dbReference>
<feature type="transmembrane region" description="Helical" evidence="1">
    <location>
        <begin position="57"/>
        <end position="78"/>
    </location>
</feature>
<accession>A0A8D6UBL4</accession>